<dbReference type="GO" id="GO:0051260">
    <property type="term" value="P:protein homooligomerization"/>
    <property type="evidence" value="ECO:0007669"/>
    <property type="project" value="InterPro"/>
</dbReference>
<protein>
    <submittedName>
        <fullName evidence="2">BTB/POZ domain-containing protein</fullName>
    </submittedName>
</protein>
<dbReference type="InterPro" id="IPR011333">
    <property type="entry name" value="SKP1/BTB/POZ_sf"/>
</dbReference>
<dbReference type="Pfam" id="PF00805">
    <property type="entry name" value="Pentapeptide"/>
    <property type="match status" value="2"/>
</dbReference>
<dbReference type="InterPro" id="IPR003131">
    <property type="entry name" value="T1-type_BTB"/>
</dbReference>
<dbReference type="eggNOG" id="KOG1665">
    <property type="taxonomic scope" value="Eukaryota"/>
</dbReference>
<sequence>MAVANVTVAVAEVEADDAAASLPQTLANSWLRLNVGGQIITTSRTTLTMDGESVLARMFAPDTEERFEHARDESGAILIDRDPRYFLPLLNYLRTSTVIIDPGTAREGVYEEAVFFGVTSLATALHPSARADLTRKDIILRSAPSYKGVSIRGLDLSGLDLTDVDFSGVDARSACFDDAHLAPTFFRNAELGGCSFRTAKLEQASLAEAVANEVDFTGATIKRAYFLSASLQHALFDEADVSGCNFQKAILRGASFSGASLVECRLQRCDLRDIDFTTTTLTGSSFSCADIRGASFDWVTVAQTANVESSFHSLFDRARVTSDQLAAMPLSDEDKAGLNFLVVADNEQYRPVIPTDGQ</sequence>
<dbReference type="EMBL" id="GL349435">
    <property type="protein sequence ID" value="KNC50474.1"/>
    <property type="molecule type" value="Genomic_DNA"/>
</dbReference>
<keyword evidence="3" id="KW-1185">Reference proteome</keyword>
<dbReference type="PROSITE" id="PS50097">
    <property type="entry name" value="BTB"/>
    <property type="match status" value="1"/>
</dbReference>
<evidence type="ECO:0000313" key="3">
    <source>
        <dbReference type="Proteomes" id="UP000054408"/>
    </source>
</evidence>
<evidence type="ECO:0000313" key="2">
    <source>
        <dbReference type="EMBL" id="KNC50474.1"/>
    </source>
</evidence>
<dbReference type="Proteomes" id="UP000054408">
    <property type="component" value="Unassembled WGS sequence"/>
</dbReference>
<dbReference type="RefSeq" id="XP_013762370.1">
    <property type="nucleotide sequence ID" value="XM_013906916.1"/>
</dbReference>
<dbReference type="InterPro" id="IPR001646">
    <property type="entry name" value="5peptide_repeat"/>
</dbReference>
<organism evidence="2 3">
    <name type="scientific">Thecamonas trahens ATCC 50062</name>
    <dbReference type="NCBI Taxonomy" id="461836"/>
    <lineage>
        <taxon>Eukaryota</taxon>
        <taxon>Apusozoa</taxon>
        <taxon>Apusomonadida</taxon>
        <taxon>Apusomonadidae</taxon>
        <taxon>Thecamonas</taxon>
    </lineage>
</organism>
<proteinExistence type="predicted"/>
<dbReference type="InterPro" id="IPR000210">
    <property type="entry name" value="BTB/POZ_dom"/>
</dbReference>
<dbReference type="STRING" id="461836.A0A0L0DDU5"/>
<dbReference type="Pfam" id="PF13599">
    <property type="entry name" value="Pentapeptide_4"/>
    <property type="match status" value="1"/>
</dbReference>
<accession>A0A0L0DDU5</accession>
<name>A0A0L0DDU5_THETB</name>
<dbReference type="PANTHER" id="PTHR14136">
    <property type="entry name" value="BTB_POZ DOMAIN-CONTAINING PROTEIN KCTD9"/>
    <property type="match status" value="1"/>
</dbReference>
<dbReference type="PANTHER" id="PTHR14136:SF17">
    <property type="entry name" value="BTB_POZ DOMAIN-CONTAINING PROTEIN KCTD9"/>
    <property type="match status" value="1"/>
</dbReference>
<dbReference type="InterPro" id="IPR051082">
    <property type="entry name" value="Pentapeptide-BTB/POZ_domain"/>
</dbReference>
<dbReference type="GeneID" id="25560432"/>
<dbReference type="SUPFAM" id="SSF141571">
    <property type="entry name" value="Pentapeptide repeat-like"/>
    <property type="match status" value="1"/>
</dbReference>
<dbReference type="Gene3D" id="3.30.710.10">
    <property type="entry name" value="Potassium Channel Kv1.1, Chain A"/>
    <property type="match status" value="1"/>
</dbReference>
<dbReference type="SUPFAM" id="SSF54695">
    <property type="entry name" value="POZ domain"/>
    <property type="match status" value="1"/>
</dbReference>
<evidence type="ECO:0000259" key="1">
    <source>
        <dbReference type="PROSITE" id="PS50097"/>
    </source>
</evidence>
<feature type="domain" description="BTB" evidence="1">
    <location>
        <begin position="27"/>
        <end position="102"/>
    </location>
</feature>
<dbReference type="OrthoDB" id="9989223at2759"/>
<reference evidence="2 3" key="1">
    <citation type="submission" date="2010-05" db="EMBL/GenBank/DDBJ databases">
        <title>The Genome Sequence of Thecamonas trahens ATCC 50062.</title>
        <authorList>
            <consortium name="The Broad Institute Genome Sequencing Platform"/>
            <person name="Russ C."/>
            <person name="Cuomo C."/>
            <person name="Shea T."/>
            <person name="Young S.K."/>
            <person name="Zeng Q."/>
            <person name="Koehrsen M."/>
            <person name="Haas B."/>
            <person name="Borodovsky M."/>
            <person name="Guigo R."/>
            <person name="Alvarado L."/>
            <person name="Berlin A."/>
            <person name="Bochicchio J."/>
            <person name="Borenstein D."/>
            <person name="Chapman S."/>
            <person name="Chen Z."/>
            <person name="Freedman E."/>
            <person name="Gellesch M."/>
            <person name="Goldberg J."/>
            <person name="Griggs A."/>
            <person name="Gujja S."/>
            <person name="Heilman E."/>
            <person name="Heiman D."/>
            <person name="Hepburn T."/>
            <person name="Howarth C."/>
            <person name="Jen D."/>
            <person name="Larson L."/>
            <person name="Mehta T."/>
            <person name="Park D."/>
            <person name="Pearson M."/>
            <person name="Roberts A."/>
            <person name="Saif S."/>
            <person name="Shenoy N."/>
            <person name="Sisk P."/>
            <person name="Stolte C."/>
            <person name="Sykes S."/>
            <person name="Thomson T."/>
            <person name="Walk T."/>
            <person name="White J."/>
            <person name="Yandava C."/>
            <person name="Burger G."/>
            <person name="Gray M.W."/>
            <person name="Holland P.W.H."/>
            <person name="King N."/>
            <person name="Lang F.B.F."/>
            <person name="Roger A.J."/>
            <person name="Ruiz-Trillo I."/>
            <person name="Lander E."/>
            <person name="Nusbaum C."/>
        </authorList>
    </citation>
    <scope>NUCLEOTIDE SEQUENCE [LARGE SCALE GENOMIC DNA]</scope>
    <source>
        <strain evidence="2 3">ATCC 50062</strain>
    </source>
</reference>
<dbReference type="Gene3D" id="2.160.20.80">
    <property type="entry name" value="E3 ubiquitin-protein ligase SopA"/>
    <property type="match status" value="1"/>
</dbReference>
<dbReference type="Pfam" id="PF02214">
    <property type="entry name" value="BTB_2"/>
    <property type="match status" value="1"/>
</dbReference>
<dbReference type="AlphaFoldDB" id="A0A0L0DDU5"/>
<gene>
    <name evidence="2" type="ORF">AMSG_00637</name>
</gene>
<dbReference type="SMART" id="SM00225">
    <property type="entry name" value="BTB"/>
    <property type="match status" value="1"/>
</dbReference>
<dbReference type="OMA" id="YACIKNA"/>